<evidence type="ECO:0000313" key="4">
    <source>
        <dbReference type="Proteomes" id="UP000323505"/>
    </source>
</evidence>
<gene>
    <name evidence="3" type="ORF">FXF68_35765</name>
</gene>
<sequence>MRQRILGQGLSTSALGLGCMGMSEFYGPADEAESIATLHRAFDLGITFLDTSDMYGPFTNEELLGRAVKGRREAVTVATKFGVQRSEDGGWRGISGDPAYVRSACDASLRRLGTDHIDLYYQHRVDPSVPIEDTWGALAELVADGKVRHLGISEADGPTLRRAHAVHPITAGQYEYSLFTREIEADVLPVLRELGIGLVSYSPLGRGLLTGAYQGTASFASDDFRQNNPRWQGPNLARNLALTEEVVSIAKAREVTPSQVALAWVLAQGDDVVPIPGTKRVRYLEENAAAVDIRLTGRELAALGGLADQVQGDRYAPPPPRAGSR</sequence>
<dbReference type="PANTHER" id="PTHR43625">
    <property type="entry name" value="AFLATOXIN B1 ALDEHYDE REDUCTASE"/>
    <property type="match status" value="1"/>
</dbReference>
<dbReference type="CDD" id="cd19076">
    <property type="entry name" value="AKR_AKR13A_13D"/>
    <property type="match status" value="1"/>
</dbReference>
<evidence type="ECO:0000313" key="3">
    <source>
        <dbReference type="EMBL" id="TYK44072.1"/>
    </source>
</evidence>
<proteinExistence type="predicted"/>
<dbReference type="InterPro" id="IPR050791">
    <property type="entry name" value="Aldo-Keto_reductase"/>
</dbReference>
<dbReference type="EMBL" id="VSRQ01000009">
    <property type="protein sequence ID" value="TYK44072.1"/>
    <property type="molecule type" value="Genomic_DNA"/>
</dbReference>
<dbReference type="PROSITE" id="PS51257">
    <property type="entry name" value="PROKAR_LIPOPROTEIN"/>
    <property type="match status" value="1"/>
</dbReference>
<dbReference type="GO" id="GO:0016491">
    <property type="term" value="F:oxidoreductase activity"/>
    <property type="evidence" value="ECO:0007669"/>
    <property type="project" value="UniProtKB-KW"/>
</dbReference>
<protein>
    <submittedName>
        <fullName evidence="3">Aldo/keto reductase</fullName>
    </submittedName>
</protein>
<dbReference type="RefSeq" id="WP_148767259.1">
    <property type="nucleotide sequence ID" value="NZ_VSRQ01000009.1"/>
</dbReference>
<dbReference type="AlphaFoldDB" id="A0A5D3F7F9"/>
<accession>A0A5D3F7F9</accession>
<evidence type="ECO:0000256" key="1">
    <source>
        <dbReference type="ARBA" id="ARBA00023002"/>
    </source>
</evidence>
<dbReference type="Proteomes" id="UP000323505">
    <property type="component" value="Unassembled WGS sequence"/>
</dbReference>
<keyword evidence="4" id="KW-1185">Reference proteome</keyword>
<dbReference type="InterPro" id="IPR036812">
    <property type="entry name" value="NAD(P)_OxRdtase_dom_sf"/>
</dbReference>
<dbReference type="Pfam" id="PF00248">
    <property type="entry name" value="Aldo_ket_red"/>
    <property type="match status" value="1"/>
</dbReference>
<dbReference type="GO" id="GO:0005737">
    <property type="term" value="C:cytoplasm"/>
    <property type="evidence" value="ECO:0007669"/>
    <property type="project" value="TreeGrafter"/>
</dbReference>
<feature type="domain" description="NADP-dependent oxidoreductase" evidence="2">
    <location>
        <begin position="15"/>
        <end position="303"/>
    </location>
</feature>
<dbReference type="SUPFAM" id="SSF51430">
    <property type="entry name" value="NAD(P)-linked oxidoreductase"/>
    <property type="match status" value="1"/>
</dbReference>
<dbReference type="Gene3D" id="3.20.20.100">
    <property type="entry name" value="NADP-dependent oxidoreductase domain"/>
    <property type="match status" value="1"/>
</dbReference>
<reference evidence="3 4" key="1">
    <citation type="submission" date="2019-08" db="EMBL/GenBank/DDBJ databases">
        <title>Actinomadura sp. nov. CYP1-5 isolated from mountain soil.</title>
        <authorList>
            <person name="Songsumanus A."/>
            <person name="Kuncharoen N."/>
            <person name="Kudo T."/>
            <person name="Yuki M."/>
            <person name="Igarashi Y."/>
            <person name="Tanasupawat S."/>
        </authorList>
    </citation>
    <scope>NUCLEOTIDE SEQUENCE [LARGE SCALE GENOMIC DNA]</scope>
    <source>
        <strain evidence="3 4">CYP1-5</strain>
    </source>
</reference>
<evidence type="ECO:0000259" key="2">
    <source>
        <dbReference type="Pfam" id="PF00248"/>
    </source>
</evidence>
<comment type="caution">
    <text evidence="3">The sequence shown here is derived from an EMBL/GenBank/DDBJ whole genome shotgun (WGS) entry which is preliminary data.</text>
</comment>
<dbReference type="InterPro" id="IPR023210">
    <property type="entry name" value="NADP_OxRdtase_dom"/>
</dbReference>
<organism evidence="3 4">
    <name type="scientific">Actinomadura decatromicini</name>
    <dbReference type="NCBI Taxonomy" id="2604572"/>
    <lineage>
        <taxon>Bacteria</taxon>
        <taxon>Bacillati</taxon>
        <taxon>Actinomycetota</taxon>
        <taxon>Actinomycetes</taxon>
        <taxon>Streptosporangiales</taxon>
        <taxon>Thermomonosporaceae</taxon>
        <taxon>Actinomadura</taxon>
    </lineage>
</organism>
<dbReference type="PANTHER" id="PTHR43625:SF40">
    <property type="entry name" value="ALDO-KETO REDUCTASE YAKC [NADP(+)]"/>
    <property type="match status" value="1"/>
</dbReference>
<name>A0A5D3F7F9_9ACTN</name>
<keyword evidence="1" id="KW-0560">Oxidoreductase</keyword>